<proteinExistence type="inferred from homology"/>
<keyword evidence="14" id="KW-0732">Signal</keyword>
<dbReference type="PROSITE" id="PS50076">
    <property type="entry name" value="DNAJ_2"/>
    <property type="match status" value="1"/>
</dbReference>
<dbReference type="OrthoDB" id="10263060at2759"/>
<protein>
    <recommendedName>
        <fullName evidence="3">Cytoplasmic dynein 2 light intermediate chain 1</fullName>
    </recommendedName>
</protein>
<dbReference type="InterPro" id="IPR027417">
    <property type="entry name" value="P-loop_NTPase"/>
</dbReference>
<evidence type="ECO:0000256" key="10">
    <source>
        <dbReference type="ARBA" id="ARBA00023175"/>
    </source>
</evidence>
<comment type="similarity">
    <text evidence="2">Belongs to the dynein light intermediate chain family.</text>
</comment>
<dbReference type="GO" id="GO:0005930">
    <property type="term" value="C:axoneme"/>
    <property type="evidence" value="ECO:0007669"/>
    <property type="project" value="TreeGrafter"/>
</dbReference>
<evidence type="ECO:0000256" key="1">
    <source>
        <dbReference type="ARBA" id="ARBA00004120"/>
    </source>
</evidence>
<evidence type="ECO:0000256" key="11">
    <source>
        <dbReference type="ARBA" id="ARBA00023212"/>
    </source>
</evidence>
<evidence type="ECO:0000256" key="12">
    <source>
        <dbReference type="ARBA" id="ARBA00023273"/>
    </source>
</evidence>
<evidence type="ECO:0000256" key="8">
    <source>
        <dbReference type="ARBA" id="ARBA00023017"/>
    </source>
</evidence>
<dbReference type="Proteomes" id="UP000675881">
    <property type="component" value="Chromosome 2"/>
</dbReference>
<name>A0A7R8H5H1_LEPSM</name>
<evidence type="ECO:0000313" key="15">
    <source>
        <dbReference type="EMBL" id="CAF2878788.1"/>
    </source>
</evidence>
<keyword evidence="12" id="KW-0966">Cell projection</keyword>
<dbReference type="PRINTS" id="PR00625">
    <property type="entry name" value="JDOMAIN"/>
</dbReference>
<feature type="signal peptide" evidence="14">
    <location>
        <begin position="1"/>
        <end position="23"/>
    </location>
</feature>
<gene>
    <name evidence="15" type="ORF">LSAA_6179</name>
</gene>
<dbReference type="AlphaFoldDB" id="A0A7R8H5H1"/>
<dbReference type="SUPFAM" id="SSF46565">
    <property type="entry name" value="Chaperone J-domain"/>
    <property type="match status" value="1"/>
</dbReference>
<keyword evidence="4" id="KW-0217">Developmental protein</keyword>
<evidence type="ECO:0000313" key="16">
    <source>
        <dbReference type="Proteomes" id="UP000675881"/>
    </source>
</evidence>
<comment type="subcellular location">
    <subcellularLocation>
        <location evidence="1">Cytoplasm</location>
        <location evidence="1">Cytoskeleton</location>
        <location evidence="1">Cilium basal body</location>
    </subcellularLocation>
</comment>
<dbReference type="InterPro" id="IPR056453">
    <property type="entry name" value="HTH_DNAJC9"/>
</dbReference>
<evidence type="ECO:0000256" key="2">
    <source>
        <dbReference type="ARBA" id="ARBA00006831"/>
    </source>
</evidence>
<feature type="compositionally biased region" description="Basic and acidic residues" evidence="13">
    <location>
        <begin position="77"/>
        <end position="86"/>
    </location>
</feature>
<keyword evidence="6" id="KW-0493">Microtubule</keyword>
<dbReference type="GO" id="GO:0045504">
    <property type="term" value="F:dynein heavy chain binding"/>
    <property type="evidence" value="ECO:0007669"/>
    <property type="project" value="TreeGrafter"/>
</dbReference>
<dbReference type="GO" id="GO:0036064">
    <property type="term" value="C:ciliary basal body"/>
    <property type="evidence" value="ECO:0007669"/>
    <property type="project" value="TreeGrafter"/>
</dbReference>
<organism evidence="15 16">
    <name type="scientific">Lepeophtheirus salmonis</name>
    <name type="common">Salmon louse</name>
    <name type="synonym">Caligus salmonis</name>
    <dbReference type="NCBI Taxonomy" id="72036"/>
    <lineage>
        <taxon>Eukaryota</taxon>
        <taxon>Metazoa</taxon>
        <taxon>Ecdysozoa</taxon>
        <taxon>Arthropoda</taxon>
        <taxon>Crustacea</taxon>
        <taxon>Multicrustacea</taxon>
        <taxon>Hexanauplia</taxon>
        <taxon>Copepoda</taxon>
        <taxon>Siphonostomatoida</taxon>
        <taxon>Caligidae</taxon>
        <taxon>Lepeophtheirus</taxon>
    </lineage>
</organism>
<keyword evidence="7" id="KW-0970">Cilium biogenesis/degradation</keyword>
<keyword evidence="8" id="KW-0243">Dynein</keyword>
<reference evidence="15" key="1">
    <citation type="submission" date="2021-02" db="EMBL/GenBank/DDBJ databases">
        <authorList>
            <person name="Bekaert M."/>
        </authorList>
    </citation>
    <scope>NUCLEOTIDE SEQUENCE</scope>
    <source>
        <strain evidence="15">IoA-00</strain>
    </source>
</reference>
<evidence type="ECO:0000256" key="5">
    <source>
        <dbReference type="ARBA" id="ARBA00022490"/>
    </source>
</evidence>
<dbReference type="InterPro" id="IPR036869">
    <property type="entry name" value="J_dom_sf"/>
</dbReference>
<keyword evidence="11" id="KW-0206">Cytoskeleton</keyword>
<dbReference type="EMBL" id="HG994581">
    <property type="protein sequence ID" value="CAF2878788.1"/>
    <property type="molecule type" value="Genomic_DNA"/>
</dbReference>
<keyword evidence="5" id="KW-0963">Cytoplasm</keyword>
<keyword evidence="10" id="KW-0505">Motor protein</keyword>
<dbReference type="SUPFAM" id="SSF52540">
    <property type="entry name" value="P-loop containing nucleoside triphosphate hydrolases"/>
    <property type="match status" value="1"/>
</dbReference>
<dbReference type="Gene3D" id="1.10.287.110">
    <property type="entry name" value="DnaJ domain"/>
    <property type="match status" value="1"/>
</dbReference>
<dbReference type="Pfam" id="PF23302">
    <property type="entry name" value="HTH_DNAJC9"/>
    <property type="match status" value="1"/>
</dbReference>
<dbReference type="Pfam" id="PF00226">
    <property type="entry name" value="DnaJ"/>
    <property type="match status" value="1"/>
</dbReference>
<dbReference type="Gene3D" id="3.40.630.40">
    <property type="entry name" value="Zn-dependent exopeptidases"/>
    <property type="match status" value="1"/>
</dbReference>
<dbReference type="GO" id="GO:0005868">
    <property type="term" value="C:cytoplasmic dynein complex"/>
    <property type="evidence" value="ECO:0007669"/>
    <property type="project" value="InterPro"/>
</dbReference>
<evidence type="ECO:0000256" key="7">
    <source>
        <dbReference type="ARBA" id="ARBA00022794"/>
    </source>
</evidence>
<dbReference type="SMART" id="SM00271">
    <property type="entry name" value="DnaJ"/>
    <property type="match status" value="1"/>
</dbReference>
<feature type="chain" id="PRO_5035234024" description="Cytoplasmic dynein 2 light intermediate chain 1" evidence="14">
    <location>
        <begin position="24"/>
        <end position="967"/>
    </location>
</feature>
<evidence type="ECO:0000256" key="3">
    <source>
        <dbReference type="ARBA" id="ARBA00018863"/>
    </source>
</evidence>
<dbReference type="GO" id="GO:0005874">
    <property type="term" value="C:microtubule"/>
    <property type="evidence" value="ECO:0007669"/>
    <property type="project" value="UniProtKB-KW"/>
</dbReference>
<dbReference type="PANTHER" id="PTHR13236">
    <property type="entry name" value="DYNEIN 2 LIGHT INTERMEDIATE CHAIN, ISOFORM 2"/>
    <property type="match status" value="1"/>
</dbReference>
<evidence type="ECO:0000256" key="6">
    <source>
        <dbReference type="ARBA" id="ARBA00022701"/>
    </source>
</evidence>
<keyword evidence="16" id="KW-1185">Reference proteome</keyword>
<dbReference type="InterPro" id="IPR001623">
    <property type="entry name" value="DnaJ_domain"/>
</dbReference>
<dbReference type="CDD" id="cd06257">
    <property type="entry name" value="DnaJ"/>
    <property type="match status" value="1"/>
</dbReference>
<evidence type="ECO:0000256" key="13">
    <source>
        <dbReference type="SAM" id="MobiDB-lite"/>
    </source>
</evidence>
<evidence type="ECO:0000256" key="9">
    <source>
        <dbReference type="ARBA" id="ARBA00023069"/>
    </source>
</evidence>
<dbReference type="GO" id="GO:0035721">
    <property type="term" value="P:intraciliary retrograde transport"/>
    <property type="evidence" value="ECO:0007669"/>
    <property type="project" value="InterPro"/>
</dbReference>
<dbReference type="PANTHER" id="PTHR13236:SF0">
    <property type="entry name" value="CYTOPLASMIC DYNEIN 2 LIGHT INTERMEDIATE CHAIN 1"/>
    <property type="match status" value="1"/>
</dbReference>
<sequence length="967" mass="110464">MWRLNILFTLILLLHILTQRLNSGVFIEPGDQGGGGSRKRRSPESFNNEEEVDVPLSKKIHRLNIQPPTPPVTPTDFQDKDTKTEGELTASSSPTQATPNNYYINLLMIKPNFPQHLYKLGLHRPKIYQKIKNESKQNMLLIPTGERYSVDLKKKEKNDNHKEHILLLIGNQSVGKSSMMYRFLDRRESPKPTLALEYSFCRKSNQNLVKDVCHIWELGGGTSYTNLLKLNTLIKKSLNTELAKKMGMDYASIKNLNTNEELKEHPDRSKIDPLPIPLVIIGGKYDEFQNFEPEQKKVICRALRYLAHHYGASLQFYSSRDPGLVKRGHDLLSHLAFETDHWKGLSQDYNKPLFIPCGSDSLSQIAGTNSNGEREFLGSFTMDVWKQHYTTYFPQNISERGDLPPNPANDSNFRETIIDQIRARKDQELERYKKEIEMRSESWKALDLDTWLKKEHGKKNISKAKFSSFFKNMTETNWKDRLECLFGTQCPYKILGLKQDCPQESIRKGYHKASLRCHPDRVHDESLKDEATEKFQALGAIYGALSDPDKRKVYDETGKITIEDIDNFKKEFQGSEEEAEQIKEAYLKNKGSMTKILNEVMACTASDESRFVEIIQKWIDDEVVPAFKAFTNETDSAKDTRKRKAKSEAKRAEKALKELGVGSDGDLAQLIAKRQKQKRGRIEIRINDVKQHPTIKFYCSFLSFILSASGLTMESIIEYRPDRLNCCKNDTNPEAKCFNTTDGNRCMVTLYPDVGTIWIANGIAKELTSRGKRPHMIINYLHRVKLDVNRHINEAAQGDPLATEIYQDYHSKIEEVKSKVQKGLLLDIHGQSHKHNLTEFGYLRVTNQLNLGDYNATNSSIRSLSERTGISGEKLMIGPESLGALLENRGFSAIPSPINPSPGNRKYYAGGHITRTHGSREEGSIDCIQIEMPLVARHNTSSIRESFTAALADSIDLFHERFYKEKL</sequence>
<evidence type="ECO:0000256" key="4">
    <source>
        <dbReference type="ARBA" id="ARBA00022473"/>
    </source>
</evidence>
<evidence type="ECO:0000256" key="14">
    <source>
        <dbReference type="SAM" id="SignalP"/>
    </source>
</evidence>
<dbReference type="Gene3D" id="3.40.50.300">
    <property type="entry name" value="P-loop containing nucleotide triphosphate hydrolases"/>
    <property type="match status" value="1"/>
</dbReference>
<feature type="region of interest" description="Disordered" evidence="13">
    <location>
        <begin position="27"/>
        <end position="96"/>
    </location>
</feature>
<dbReference type="GO" id="GO:0035735">
    <property type="term" value="P:intraciliary transport involved in cilium assembly"/>
    <property type="evidence" value="ECO:0007669"/>
    <property type="project" value="InterPro"/>
</dbReference>
<keyword evidence="9" id="KW-0969">Cilium</keyword>
<accession>A0A7R8H5H1</accession>
<dbReference type="InterPro" id="IPR040045">
    <property type="entry name" value="DYNC2LI1"/>
</dbReference>